<comment type="caution">
    <text evidence="2">The sequence shown here is derived from an EMBL/GenBank/DDBJ whole genome shotgun (WGS) entry which is preliminary data.</text>
</comment>
<keyword evidence="1" id="KW-0472">Membrane</keyword>
<gene>
    <name evidence="2" type="ORF">KT71_18516</name>
</gene>
<dbReference type="STRING" id="314285.KT71_18516"/>
<reference evidence="2 3" key="2">
    <citation type="journal article" date="2009" name="PLoS ONE">
        <title>The photosynthetic apparatus and its regulation in the aerobic gammaproteobacterium Congregibacter litoralis gen. nov., sp. nov.</title>
        <authorList>
            <person name="Spring S."/>
            <person name="Lunsdorf H."/>
            <person name="Fuchs B.M."/>
            <person name="Tindall B.J."/>
        </authorList>
    </citation>
    <scope>NUCLEOTIDE SEQUENCE [LARGE SCALE GENOMIC DNA]</scope>
    <source>
        <strain evidence="2">KT71</strain>
    </source>
</reference>
<feature type="transmembrane region" description="Helical" evidence="1">
    <location>
        <begin position="35"/>
        <end position="54"/>
    </location>
</feature>
<dbReference type="eggNOG" id="ENOG5032WMR">
    <property type="taxonomic scope" value="Bacteria"/>
</dbReference>
<dbReference type="Pfam" id="PF14316">
    <property type="entry name" value="DUF4381"/>
    <property type="match status" value="1"/>
</dbReference>
<keyword evidence="1" id="KW-1133">Transmembrane helix</keyword>
<accession>A4ADR7</accession>
<organism evidence="2 3">
    <name type="scientific">Congregibacter litoralis KT71</name>
    <dbReference type="NCBI Taxonomy" id="314285"/>
    <lineage>
        <taxon>Bacteria</taxon>
        <taxon>Pseudomonadati</taxon>
        <taxon>Pseudomonadota</taxon>
        <taxon>Gammaproteobacteria</taxon>
        <taxon>Cellvibrionales</taxon>
        <taxon>Halieaceae</taxon>
        <taxon>Congregibacter</taxon>
    </lineage>
</organism>
<dbReference type="RefSeq" id="WP_008296142.1">
    <property type="nucleotide sequence ID" value="NZ_CM002299.1"/>
</dbReference>
<evidence type="ECO:0000313" key="2">
    <source>
        <dbReference type="EMBL" id="EAQ95875.1"/>
    </source>
</evidence>
<dbReference type="AlphaFoldDB" id="A4ADR7"/>
<proteinExistence type="predicted"/>
<evidence type="ECO:0000313" key="3">
    <source>
        <dbReference type="Proteomes" id="UP000019205"/>
    </source>
</evidence>
<protein>
    <recommendedName>
        <fullName evidence="4">DUF4381 domain-containing protein</fullName>
    </recommendedName>
</protein>
<dbReference type="HOGENOM" id="CLU_113195_1_0_6"/>
<dbReference type="Proteomes" id="UP000019205">
    <property type="component" value="Chromosome"/>
</dbReference>
<keyword evidence="1" id="KW-0812">Transmembrane</keyword>
<dbReference type="OrthoDB" id="283083at2"/>
<dbReference type="InterPro" id="IPR025489">
    <property type="entry name" value="DUF4381"/>
</dbReference>
<evidence type="ECO:0000256" key="1">
    <source>
        <dbReference type="SAM" id="Phobius"/>
    </source>
</evidence>
<evidence type="ECO:0008006" key="4">
    <source>
        <dbReference type="Google" id="ProtNLM"/>
    </source>
</evidence>
<reference evidence="2 3" key="1">
    <citation type="journal article" date="2007" name="Proc. Natl. Acad. Sci. U.S.A.">
        <title>Characterization of a marine gammaproteobacterium capable of aerobic anoxygenic photosynthesis.</title>
        <authorList>
            <person name="Fuchs B.M."/>
            <person name="Spring S."/>
            <person name="Teeling H."/>
            <person name="Quast C."/>
            <person name="Wulf J."/>
            <person name="Schattenhofer M."/>
            <person name="Yan S."/>
            <person name="Ferriera S."/>
            <person name="Johnson J."/>
            <person name="Glockner F.O."/>
            <person name="Amann R."/>
        </authorList>
    </citation>
    <scope>NUCLEOTIDE SEQUENCE [LARGE SCALE GENOMIC DNA]</scope>
    <source>
        <strain evidence="2">KT71</strain>
    </source>
</reference>
<name>A4ADR7_9GAMM</name>
<sequence length="177" mass="19526">MTEVFGPGWGNYAIRGIIETSLPEPVSLVPETPGWWLLLGLIVGSVAWGAWVRWQRFLRNAYRREAQAALASVEARVKGGDKDCLRELAPLLRATALAAVDSSNRDSIAALRGKDWEEMLHQLAPRLAPLPVATLNALAYGPLSHTPDKIDGLFEQLREWITVHERANESANKGAHD</sequence>
<keyword evidence="3" id="KW-1185">Reference proteome</keyword>
<dbReference type="EMBL" id="AAOA02000001">
    <property type="protein sequence ID" value="EAQ95875.1"/>
    <property type="molecule type" value="Genomic_DNA"/>
</dbReference>